<name>A0A8R1IV34_CAEJA</name>
<protein>
    <submittedName>
        <fullName evidence="2">Uncharacterized protein</fullName>
    </submittedName>
</protein>
<dbReference type="EnsemblMetazoa" id="CJA39461.1">
    <property type="protein sequence ID" value="CJA39461.1"/>
    <property type="gene ID" value="WBGene00215308"/>
</dbReference>
<evidence type="ECO:0000313" key="3">
    <source>
        <dbReference type="Proteomes" id="UP000005237"/>
    </source>
</evidence>
<feature type="region of interest" description="Disordered" evidence="1">
    <location>
        <begin position="65"/>
        <end position="101"/>
    </location>
</feature>
<dbReference type="AlphaFoldDB" id="A0A8R1IV34"/>
<organism evidence="2 3">
    <name type="scientific">Caenorhabditis japonica</name>
    <dbReference type="NCBI Taxonomy" id="281687"/>
    <lineage>
        <taxon>Eukaryota</taxon>
        <taxon>Metazoa</taxon>
        <taxon>Ecdysozoa</taxon>
        <taxon>Nematoda</taxon>
        <taxon>Chromadorea</taxon>
        <taxon>Rhabditida</taxon>
        <taxon>Rhabditina</taxon>
        <taxon>Rhabditomorpha</taxon>
        <taxon>Rhabditoidea</taxon>
        <taxon>Rhabditidae</taxon>
        <taxon>Peloderinae</taxon>
        <taxon>Caenorhabditis</taxon>
    </lineage>
</organism>
<reference evidence="2" key="2">
    <citation type="submission" date="2022-06" db="UniProtKB">
        <authorList>
            <consortium name="EnsemblMetazoa"/>
        </authorList>
    </citation>
    <scope>IDENTIFICATION</scope>
    <source>
        <strain evidence="2">DF5081</strain>
    </source>
</reference>
<accession>A0A8R1IV34</accession>
<feature type="compositionally biased region" description="Basic and acidic residues" evidence="1">
    <location>
        <begin position="65"/>
        <end position="94"/>
    </location>
</feature>
<dbReference type="Proteomes" id="UP000005237">
    <property type="component" value="Unassembled WGS sequence"/>
</dbReference>
<evidence type="ECO:0000256" key="1">
    <source>
        <dbReference type="SAM" id="MobiDB-lite"/>
    </source>
</evidence>
<reference evidence="3" key="1">
    <citation type="submission" date="2010-08" db="EMBL/GenBank/DDBJ databases">
        <authorList>
            <consortium name="Caenorhabditis japonica Sequencing Consortium"/>
            <person name="Wilson R.K."/>
        </authorList>
    </citation>
    <scope>NUCLEOTIDE SEQUENCE [LARGE SCALE GENOMIC DNA]</scope>
    <source>
        <strain evidence="3">DF5081</strain>
    </source>
</reference>
<evidence type="ECO:0000313" key="2">
    <source>
        <dbReference type="EnsemblMetazoa" id="CJA39461.1"/>
    </source>
</evidence>
<sequence length="101" mass="12042">MCEKNKQQDAGVQIGYNFQDFQKKKNGDIRKRGCGDEECVASNRIKSASNLKQNEKLMNERRNCRTDGRYATPRRDFEKPREEIRSKEEEEKKTLCCHRRR</sequence>
<proteinExistence type="predicted"/>
<keyword evidence="3" id="KW-1185">Reference proteome</keyword>